<reference evidence="7 8" key="1">
    <citation type="submission" date="2014-03" db="EMBL/GenBank/DDBJ databases">
        <title>Genomics of Bifidobacteria.</title>
        <authorList>
            <person name="Ventura M."/>
            <person name="Milani C."/>
            <person name="Lugli G.A."/>
        </authorList>
    </citation>
    <scope>NUCLEOTIDE SEQUENCE [LARGE SCALE GENOMIC DNA]</scope>
    <source>
        <strain evidence="7 8">LMG 11592</strain>
    </source>
</reference>
<evidence type="ECO:0000256" key="4">
    <source>
        <dbReference type="ARBA" id="ARBA00022840"/>
    </source>
</evidence>
<dbReference type="InterPro" id="IPR003593">
    <property type="entry name" value="AAA+_ATPase"/>
</dbReference>
<dbReference type="EMBL" id="JGZD01000007">
    <property type="protein sequence ID" value="KFI73293.1"/>
    <property type="molecule type" value="Genomic_DNA"/>
</dbReference>
<keyword evidence="8" id="KW-1185">Reference proteome</keyword>
<comment type="similarity">
    <text evidence="1">Belongs to the ABC transporter superfamily.</text>
</comment>
<proteinExistence type="inferred from homology"/>
<evidence type="ECO:0000313" key="8">
    <source>
        <dbReference type="Proteomes" id="UP000029014"/>
    </source>
</evidence>
<gene>
    <name evidence="7" type="ORF">BMIN_1388</name>
</gene>
<comment type="caution">
    <text evidence="7">The sequence shown here is derived from an EMBL/GenBank/DDBJ whole genome shotgun (WGS) entry which is preliminary data.</text>
</comment>
<organism evidence="7 8">
    <name type="scientific">Bifidobacterium minimum</name>
    <dbReference type="NCBI Taxonomy" id="1693"/>
    <lineage>
        <taxon>Bacteria</taxon>
        <taxon>Bacillati</taxon>
        <taxon>Actinomycetota</taxon>
        <taxon>Actinomycetes</taxon>
        <taxon>Bifidobacteriales</taxon>
        <taxon>Bifidobacteriaceae</taxon>
        <taxon>Bifidobacterium</taxon>
    </lineage>
</organism>
<keyword evidence="4 7" id="KW-0067">ATP-binding</keyword>
<evidence type="ECO:0000256" key="2">
    <source>
        <dbReference type="ARBA" id="ARBA00022448"/>
    </source>
</evidence>
<dbReference type="AlphaFoldDB" id="A0A087BQJ3"/>
<dbReference type="CDD" id="cd03235">
    <property type="entry name" value="ABC_Metallic_Cations"/>
    <property type="match status" value="1"/>
</dbReference>
<dbReference type="eggNOG" id="COG1121">
    <property type="taxonomic scope" value="Bacteria"/>
</dbReference>
<dbReference type="PANTHER" id="PTHR42734">
    <property type="entry name" value="METAL TRANSPORT SYSTEM ATP-BINDING PROTEIN TM_0124-RELATED"/>
    <property type="match status" value="1"/>
</dbReference>
<feature type="domain" description="ABC transporter" evidence="6">
    <location>
        <begin position="32"/>
        <end position="265"/>
    </location>
</feature>
<dbReference type="SMART" id="SM00382">
    <property type="entry name" value="AAA"/>
    <property type="match status" value="1"/>
</dbReference>
<accession>A0A087BQJ3</accession>
<keyword evidence="2" id="KW-0813">Transport</keyword>
<dbReference type="InterPro" id="IPR027417">
    <property type="entry name" value="P-loop_NTPase"/>
</dbReference>
<dbReference type="GO" id="GO:0005524">
    <property type="term" value="F:ATP binding"/>
    <property type="evidence" value="ECO:0007669"/>
    <property type="project" value="UniProtKB-KW"/>
</dbReference>
<evidence type="ECO:0000259" key="6">
    <source>
        <dbReference type="PROSITE" id="PS50893"/>
    </source>
</evidence>
<dbReference type="STRING" id="1693.BMIN_1388"/>
<dbReference type="SUPFAM" id="SSF52540">
    <property type="entry name" value="P-loop containing nucleoside triphosphate hydrolases"/>
    <property type="match status" value="1"/>
</dbReference>
<dbReference type="PROSITE" id="PS50893">
    <property type="entry name" value="ABC_TRANSPORTER_2"/>
    <property type="match status" value="1"/>
</dbReference>
<feature type="chain" id="PRO_5001819021" evidence="5">
    <location>
        <begin position="25"/>
        <end position="296"/>
    </location>
</feature>
<dbReference type="EC" id="3.6.3.28" evidence="7"/>
<evidence type="ECO:0000256" key="3">
    <source>
        <dbReference type="ARBA" id="ARBA00022741"/>
    </source>
</evidence>
<dbReference type="InterPro" id="IPR003439">
    <property type="entry name" value="ABC_transporter-like_ATP-bd"/>
</dbReference>
<keyword evidence="5" id="KW-0732">Signal</keyword>
<dbReference type="Pfam" id="PF00005">
    <property type="entry name" value="ABC_tran"/>
    <property type="match status" value="1"/>
</dbReference>
<dbReference type="InterPro" id="IPR050153">
    <property type="entry name" value="Metal_Ion_Import_ABC"/>
</dbReference>
<feature type="signal peptide" evidence="5">
    <location>
        <begin position="1"/>
        <end position="24"/>
    </location>
</feature>
<name>A0A087BQJ3_9BIFI</name>
<dbReference type="Gene3D" id="3.40.50.300">
    <property type="entry name" value="P-loop containing nucleotide triphosphate hydrolases"/>
    <property type="match status" value="1"/>
</dbReference>
<keyword evidence="7" id="KW-0378">Hydrolase</keyword>
<evidence type="ECO:0000256" key="1">
    <source>
        <dbReference type="ARBA" id="ARBA00005417"/>
    </source>
</evidence>
<dbReference type="Proteomes" id="UP000029014">
    <property type="component" value="Unassembled WGS sequence"/>
</dbReference>
<sequence length="296" mass="31414">MRLLMIMIVMSVWHTGRMTTNASAATETANAIEFHDASVTLSGTVIWSHGNFHIPSGSVTAIVGTNGTGKTTMLKAELGLLPLSSGSARVLGAAPGTMNHRIGYVPQNYASNTESPLTALQSVLLGMMGEQFGWHRATRRQRDRARQALEFVGIDDQAGKRLSELSGGQRQRVAIAQALGSDPALLMLDEPLANLDPASQHEVVDVLARLNRELGMTVHLVSHDLNMLLPILTGAVYLLDGHPHYATMGAVLDPALLTHLYGTSIGVVTTPQGDMFITAGAGSAARSTGAEPAHIR</sequence>
<dbReference type="PANTHER" id="PTHR42734:SF5">
    <property type="entry name" value="IRON TRANSPORT SYSTEM ATP-BINDING PROTEIN HI_0361-RELATED"/>
    <property type="match status" value="1"/>
</dbReference>
<keyword evidence="3" id="KW-0547">Nucleotide-binding</keyword>
<dbReference type="GO" id="GO:0016887">
    <property type="term" value="F:ATP hydrolysis activity"/>
    <property type="evidence" value="ECO:0007669"/>
    <property type="project" value="InterPro"/>
</dbReference>
<protein>
    <submittedName>
        <fullName evidence="7">ABC transporter ATP-binding protein</fullName>
        <ecNumber evidence="7">3.6.3.28</ecNumber>
    </submittedName>
</protein>
<dbReference type="InterPro" id="IPR017871">
    <property type="entry name" value="ABC_transporter-like_CS"/>
</dbReference>
<evidence type="ECO:0000313" key="7">
    <source>
        <dbReference type="EMBL" id="KFI73293.1"/>
    </source>
</evidence>
<evidence type="ECO:0000256" key="5">
    <source>
        <dbReference type="SAM" id="SignalP"/>
    </source>
</evidence>
<dbReference type="PROSITE" id="PS00211">
    <property type="entry name" value="ABC_TRANSPORTER_1"/>
    <property type="match status" value="1"/>
</dbReference>